<dbReference type="RefSeq" id="WP_103952392.1">
    <property type="nucleotide sequence ID" value="NZ_FNUL01000004.1"/>
</dbReference>
<protein>
    <submittedName>
        <fullName evidence="1">Uncharacterized protein</fullName>
    </submittedName>
</protein>
<organism evidence="1 2">
    <name type="scientific">Lachnospira multipara</name>
    <dbReference type="NCBI Taxonomy" id="28051"/>
    <lineage>
        <taxon>Bacteria</taxon>
        <taxon>Bacillati</taxon>
        <taxon>Bacillota</taxon>
        <taxon>Clostridia</taxon>
        <taxon>Lachnospirales</taxon>
        <taxon>Lachnospiraceae</taxon>
        <taxon>Lachnospira</taxon>
    </lineage>
</organism>
<evidence type="ECO:0000313" key="2">
    <source>
        <dbReference type="Proteomes" id="UP000236726"/>
    </source>
</evidence>
<sequence>MGFWDSFFEIQEDKMKRAGYDYNRDGHIDRKERAFYEEDFEKEFRRTHNLGSNSIFDDDDDDDDWMFSLPDAADDATNANSYNKAYLDAYNKEKAEIKKKNDFRAAYELRRINYQKENVKRLNSYNYYLKDMTNAEIENSPKRKKLLRKILGIMGYSYINYLFMFKVNKARLIREIGLDPECFGIYQRLDQALKKYYYTWEDCDKLSTMERYYLVIDKPELVSYR</sequence>
<proteinExistence type="predicted"/>
<name>A0A1H5T722_9FIRM</name>
<keyword evidence="2" id="KW-1185">Reference proteome</keyword>
<dbReference type="AlphaFoldDB" id="A0A1H5T722"/>
<evidence type="ECO:0000313" key="1">
    <source>
        <dbReference type="EMBL" id="SEF58642.1"/>
    </source>
</evidence>
<reference evidence="1 2" key="1">
    <citation type="submission" date="2016-10" db="EMBL/GenBank/DDBJ databases">
        <authorList>
            <person name="de Groot N.N."/>
        </authorList>
    </citation>
    <scope>NUCLEOTIDE SEQUENCE [LARGE SCALE GENOMIC DNA]</scope>
    <source>
        <strain evidence="1 2">D15d</strain>
    </source>
</reference>
<gene>
    <name evidence="1" type="ORF">SAMN05216537_10421</name>
</gene>
<dbReference type="EMBL" id="FNUL01000004">
    <property type="protein sequence ID" value="SEF58642.1"/>
    <property type="molecule type" value="Genomic_DNA"/>
</dbReference>
<dbReference type="Proteomes" id="UP000236726">
    <property type="component" value="Unassembled WGS sequence"/>
</dbReference>
<accession>A0A1H5T722</accession>